<dbReference type="Pfam" id="PF07690">
    <property type="entry name" value="MFS_1"/>
    <property type="match status" value="1"/>
</dbReference>
<comment type="subcellular location">
    <subcellularLocation>
        <location evidence="1">Cell membrane</location>
        <topology evidence="1">Multi-pass membrane protein</topology>
    </subcellularLocation>
</comment>
<dbReference type="GO" id="GO:0005886">
    <property type="term" value="C:plasma membrane"/>
    <property type="evidence" value="ECO:0007669"/>
    <property type="project" value="UniProtKB-SubCell"/>
</dbReference>
<name>A0A934QXZ5_9PSEU</name>
<feature type="transmembrane region" description="Helical" evidence="5">
    <location>
        <begin position="399"/>
        <end position="418"/>
    </location>
</feature>
<dbReference type="PROSITE" id="PS50850">
    <property type="entry name" value="MFS"/>
    <property type="match status" value="1"/>
</dbReference>
<feature type="transmembrane region" description="Helical" evidence="5">
    <location>
        <begin position="240"/>
        <end position="260"/>
    </location>
</feature>
<keyword evidence="8" id="KW-1185">Reference proteome</keyword>
<keyword evidence="4 5" id="KW-0472">Membrane</keyword>
<evidence type="ECO:0000313" key="8">
    <source>
        <dbReference type="Proteomes" id="UP000635245"/>
    </source>
</evidence>
<evidence type="ECO:0000256" key="4">
    <source>
        <dbReference type="ARBA" id="ARBA00023136"/>
    </source>
</evidence>
<dbReference type="Gene3D" id="1.20.1250.20">
    <property type="entry name" value="MFS general substrate transporter like domains"/>
    <property type="match status" value="2"/>
</dbReference>
<feature type="transmembrane region" description="Helical" evidence="5">
    <location>
        <begin position="107"/>
        <end position="127"/>
    </location>
</feature>
<dbReference type="SUPFAM" id="SSF103473">
    <property type="entry name" value="MFS general substrate transporter"/>
    <property type="match status" value="1"/>
</dbReference>
<feature type="transmembrane region" description="Helical" evidence="5">
    <location>
        <begin position="169"/>
        <end position="190"/>
    </location>
</feature>
<reference evidence="7" key="1">
    <citation type="submission" date="2020-12" db="EMBL/GenBank/DDBJ databases">
        <title>Prauserella sp. ASG 168, a novel actinomycete isolated from cave rock.</title>
        <authorList>
            <person name="Suriyachadkun C."/>
        </authorList>
    </citation>
    <scope>NUCLEOTIDE SEQUENCE</scope>
    <source>
        <strain evidence="7">ASG 168</strain>
    </source>
</reference>
<dbReference type="RefSeq" id="WP_200321824.1">
    <property type="nucleotide sequence ID" value="NZ_JAENJH010000006.1"/>
</dbReference>
<dbReference type="Proteomes" id="UP000635245">
    <property type="component" value="Unassembled WGS sequence"/>
</dbReference>
<dbReference type="PROSITE" id="PS00217">
    <property type="entry name" value="SUGAR_TRANSPORT_2"/>
    <property type="match status" value="1"/>
</dbReference>
<dbReference type="InterPro" id="IPR005829">
    <property type="entry name" value="Sugar_transporter_CS"/>
</dbReference>
<proteinExistence type="predicted"/>
<accession>A0A934QXZ5</accession>
<evidence type="ECO:0000256" key="1">
    <source>
        <dbReference type="ARBA" id="ARBA00004651"/>
    </source>
</evidence>
<keyword evidence="2 5" id="KW-0812">Transmembrane</keyword>
<feature type="transmembrane region" description="Helical" evidence="5">
    <location>
        <begin position="333"/>
        <end position="360"/>
    </location>
</feature>
<dbReference type="EMBL" id="JAENJH010000006">
    <property type="protein sequence ID" value="MBK1787328.1"/>
    <property type="molecule type" value="Genomic_DNA"/>
</dbReference>
<organism evidence="7 8">
    <name type="scientific">Prauserella cavernicola</name>
    <dbReference type="NCBI Taxonomy" id="2800127"/>
    <lineage>
        <taxon>Bacteria</taxon>
        <taxon>Bacillati</taxon>
        <taxon>Actinomycetota</taxon>
        <taxon>Actinomycetes</taxon>
        <taxon>Pseudonocardiales</taxon>
        <taxon>Pseudonocardiaceae</taxon>
        <taxon>Prauserella</taxon>
    </lineage>
</organism>
<dbReference type="InterPro" id="IPR036259">
    <property type="entry name" value="MFS_trans_sf"/>
</dbReference>
<gene>
    <name evidence="7" type="ORF">JHE00_23645</name>
</gene>
<sequence length="442" mass="46937">MTEVQNRRRSGTLVAVICCLAVVFDGYDLSVYATTIPALLEYEPWGLDAVQAGVIASYAFVGMLVGTLICGIATDLLGRKKMLIFSISWFSLFMLGCSLAPNPEVFGLLRFLCGIGLGGLLPTALALTVEYAPRHRRNLFNALVSSGFSVGTIAAAVLGLFVIEDLGFRPMYGVGIVAMVVLVPIVVFALPESVDFLMAKGRIEEARRTAARYGLPDPVVTAREQTERQRVHLRDLARRPLLLAAVVFGLTTLIGQLFIYGLNTWLPQIMRTAGYPLGSALSFLATMSLGAIVGATVLSWFADRVGPRRMALCGFGVGVAALLVMSASPPTAVLYGAVFLAGVGANGTSVILNGFCAIWFPPAVRATAMGSIMTVARLGGIIGPILGGVISAAGLPFQWSFYVFVIPAAVGAALVLALPRRHLDGRRLQDPESAADRDEVRA</sequence>
<keyword evidence="3 5" id="KW-1133">Transmembrane helix</keyword>
<evidence type="ECO:0000256" key="5">
    <source>
        <dbReference type="SAM" id="Phobius"/>
    </source>
</evidence>
<dbReference type="PANTHER" id="PTHR23508">
    <property type="entry name" value="CARBOXYLIC ACID TRANSPORTER PROTEIN HOMOLOG"/>
    <property type="match status" value="1"/>
</dbReference>
<feature type="transmembrane region" description="Helical" evidence="5">
    <location>
        <begin position="82"/>
        <end position="101"/>
    </location>
</feature>
<dbReference type="InterPro" id="IPR011701">
    <property type="entry name" value="MFS"/>
</dbReference>
<evidence type="ECO:0000256" key="2">
    <source>
        <dbReference type="ARBA" id="ARBA00022692"/>
    </source>
</evidence>
<protein>
    <submittedName>
        <fullName evidence="7">MFS transporter</fullName>
    </submittedName>
</protein>
<dbReference type="InterPro" id="IPR020846">
    <property type="entry name" value="MFS_dom"/>
</dbReference>
<evidence type="ECO:0000256" key="3">
    <source>
        <dbReference type="ARBA" id="ARBA00022989"/>
    </source>
</evidence>
<feature type="transmembrane region" description="Helical" evidence="5">
    <location>
        <begin position="372"/>
        <end position="393"/>
    </location>
</feature>
<feature type="transmembrane region" description="Helical" evidence="5">
    <location>
        <begin position="49"/>
        <end position="70"/>
    </location>
</feature>
<dbReference type="AlphaFoldDB" id="A0A934QXZ5"/>
<dbReference type="GO" id="GO:0046943">
    <property type="term" value="F:carboxylic acid transmembrane transporter activity"/>
    <property type="evidence" value="ECO:0007669"/>
    <property type="project" value="TreeGrafter"/>
</dbReference>
<feature type="transmembrane region" description="Helical" evidence="5">
    <location>
        <begin position="309"/>
        <end position="327"/>
    </location>
</feature>
<dbReference type="PANTHER" id="PTHR23508:SF10">
    <property type="entry name" value="CARBOXYLIC ACID TRANSPORTER PROTEIN HOMOLOG"/>
    <property type="match status" value="1"/>
</dbReference>
<feature type="transmembrane region" description="Helical" evidence="5">
    <location>
        <begin position="139"/>
        <end position="163"/>
    </location>
</feature>
<feature type="transmembrane region" description="Helical" evidence="5">
    <location>
        <begin position="280"/>
        <end position="302"/>
    </location>
</feature>
<comment type="caution">
    <text evidence="7">The sequence shown here is derived from an EMBL/GenBank/DDBJ whole genome shotgun (WGS) entry which is preliminary data.</text>
</comment>
<evidence type="ECO:0000313" key="7">
    <source>
        <dbReference type="EMBL" id="MBK1787328.1"/>
    </source>
</evidence>
<feature type="domain" description="Major facilitator superfamily (MFS) profile" evidence="6">
    <location>
        <begin position="14"/>
        <end position="423"/>
    </location>
</feature>
<evidence type="ECO:0000259" key="6">
    <source>
        <dbReference type="PROSITE" id="PS50850"/>
    </source>
</evidence>